<gene>
    <name evidence="6" type="ORF">T440DRAFT_385363</name>
</gene>
<feature type="compositionally biased region" description="Low complexity" evidence="1">
    <location>
        <begin position="234"/>
        <end position="245"/>
    </location>
</feature>
<dbReference type="InterPro" id="IPR049205">
    <property type="entry name" value="Vps3844_N"/>
</dbReference>
<proteinExistence type="predicted"/>
<feature type="signal peptide" evidence="3">
    <location>
        <begin position="1"/>
        <end position="18"/>
    </location>
</feature>
<feature type="chain" id="PRO_5025630127" evidence="3">
    <location>
        <begin position="19"/>
        <end position="391"/>
    </location>
</feature>
<name>A0A6A7BLT9_9PLEO</name>
<feature type="transmembrane region" description="Helical" evidence="2">
    <location>
        <begin position="348"/>
        <end position="370"/>
    </location>
</feature>
<keyword evidence="7" id="KW-1185">Reference proteome</keyword>
<dbReference type="OrthoDB" id="5583277at2759"/>
<feature type="region of interest" description="Disordered" evidence="1">
    <location>
        <begin position="218"/>
        <end position="246"/>
    </location>
</feature>
<dbReference type="PANTHER" id="PTHR36853:SF1">
    <property type="entry name" value="DUF3844 DOMAIN-CONTAINING PROTEIN"/>
    <property type="match status" value="1"/>
</dbReference>
<sequence length="391" mass="42339">MKLSWGFVAASLHGSVSAVRPSVSPETARLILAQRLGVSRFHSIEHADAEAIRHINAFGGQPRKLFGKEDADRSRAHLLVWVENAEQDEATVIVNDGSDRTQDFTITTAPPASDNDRLIQDFITQAMSLPAFPDPQQRTYYSEQELLEALPAHSAKSYNGYLNVWRTNTRDGQSSEDVAKILNQVYEKAERDGFSVTAVMMPPSKQAKRAINSWGTYTVPSNEARGQNPEAILSSNPEPSTSPNPQVSDLEDFPIIAQAKGKGPVLGILPSCFNTLAACQTTTHNCSSHGECKLLHKGRGSGKDTETVDCYGCACVPIIKQTGKEKGQQQVTYWGGPACQKKDISVQFWLFALSGVVLAFLVASGIGMLYSMGSEELPSVIGAGVSGPVRK</sequence>
<reference evidence="6" key="1">
    <citation type="submission" date="2020-01" db="EMBL/GenBank/DDBJ databases">
        <authorList>
            <consortium name="DOE Joint Genome Institute"/>
            <person name="Haridas S."/>
            <person name="Albert R."/>
            <person name="Binder M."/>
            <person name="Bloem J."/>
            <person name="Labutti K."/>
            <person name="Salamov A."/>
            <person name="Andreopoulos B."/>
            <person name="Baker S.E."/>
            <person name="Barry K."/>
            <person name="Bills G."/>
            <person name="Bluhm B.H."/>
            <person name="Cannon C."/>
            <person name="Castanera R."/>
            <person name="Culley D.E."/>
            <person name="Daum C."/>
            <person name="Ezra D."/>
            <person name="Gonzalez J.B."/>
            <person name="Henrissat B."/>
            <person name="Kuo A."/>
            <person name="Liang C."/>
            <person name="Lipzen A."/>
            <person name="Lutzoni F."/>
            <person name="Magnuson J."/>
            <person name="Mondo S."/>
            <person name="Nolan M."/>
            <person name="Ohm R."/>
            <person name="Pangilinan J."/>
            <person name="Park H.-J."/>
            <person name="Ramirez L."/>
            <person name="Alfaro M."/>
            <person name="Sun H."/>
            <person name="Tritt A."/>
            <person name="Yoshinaga Y."/>
            <person name="Zwiers L.-H."/>
            <person name="Turgeon B.G."/>
            <person name="Goodwin S.B."/>
            <person name="Spatafora J.W."/>
            <person name="Crous P.W."/>
            <person name="Grigoriev I.V."/>
        </authorList>
    </citation>
    <scope>NUCLEOTIDE SEQUENCE</scope>
    <source>
        <strain evidence="6">IPT5</strain>
    </source>
</reference>
<dbReference type="InterPro" id="IPR053065">
    <property type="entry name" value="Archenteron_Induction-Rel"/>
</dbReference>
<keyword evidence="2" id="KW-1133">Transmembrane helix</keyword>
<protein>
    <submittedName>
        <fullName evidence="6">Uncharacterized protein</fullName>
    </submittedName>
</protein>
<evidence type="ECO:0000259" key="4">
    <source>
        <dbReference type="Pfam" id="PF12955"/>
    </source>
</evidence>
<feature type="domain" description="Vacuolar sorting protein Vps3844 N-terminal" evidence="5">
    <location>
        <begin position="21"/>
        <end position="125"/>
    </location>
</feature>
<organism evidence="6 7">
    <name type="scientific">Plenodomus tracheiphilus IPT5</name>
    <dbReference type="NCBI Taxonomy" id="1408161"/>
    <lineage>
        <taxon>Eukaryota</taxon>
        <taxon>Fungi</taxon>
        <taxon>Dikarya</taxon>
        <taxon>Ascomycota</taxon>
        <taxon>Pezizomycotina</taxon>
        <taxon>Dothideomycetes</taxon>
        <taxon>Pleosporomycetidae</taxon>
        <taxon>Pleosporales</taxon>
        <taxon>Pleosporineae</taxon>
        <taxon>Leptosphaeriaceae</taxon>
        <taxon>Plenodomus</taxon>
    </lineage>
</organism>
<dbReference type="AlphaFoldDB" id="A0A6A7BLT9"/>
<evidence type="ECO:0000256" key="2">
    <source>
        <dbReference type="SAM" id="Phobius"/>
    </source>
</evidence>
<dbReference type="PANTHER" id="PTHR36853">
    <property type="entry name" value="EXPRESSED PROTEIN"/>
    <property type="match status" value="1"/>
</dbReference>
<accession>A0A6A7BLT9</accession>
<keyword evidence="2" id="KW-0812">Transmembrane</keyword>
<evidence type="ECO:0000313" key="7">
    <source>
        <dbReference type="Proteomes" id="UP000799423"/>
    </source>
</evidence>
<evidence type="ECO:0000313" key="6">
    <source>
        <dbReference type="EMBL" id="KAF2855465.1"/>
    </source>
</evidence>
<dbReference type="GO" id="GO:0005783">
    <property type="term" value="C:endoplasmic reticulum"/>
    <property type="evidence" value="ECO:0007669"/>
    <property type="project" value="TreeGrafter"/>
</dbReference>
<dbReference type="Pfam" id="PF21656">
    <property type="entry name" value="DUF6859"/>
    <property type="match status" value="1"/>
</dbReference>
<feature type="domain" description="Vacuolar sorting protein Vps3844 C-terminal" evidence="4">
    <location>
        <begin position="272"/>
        <end position="383"/>
    </location>
</feature>
<keyword evidence="2" id="KW-0472">Membrane</keyword>
<dbReference type="Pfam" id="PF12955">
    <property type="entry name" value="Vps3844_C"/>
    <property type="match status" value="1"/>
</dbReference>
<dbReference type="EMBL" id="MU006290">
    <property type="protein sequence ID" value="KAF2855465.1"/>
    <property type="molecule type" value="Genomic_DNA"/>
</dbReference>
<keyword evidence="3" id="KW-0732">Signal</keyword>
<dbReference type="Proteomes" id="UP000799423">
    <property type="component" value="Unassembled WGS sequence"/>
</dbReference>
<evidence type="ECO:0000259" key="5">
    <source>
        <dbReference type="Pfam" id="PF21656"/>
    </source>
</evidence>
<dbReference type="InterPro" id="IPR024382">
    <property type="entry name" value="Vps3844_C"/>
</dbReference>
<evidence type="ECO:0000256" key="3">
    <source>
        <dbReference type="SAM" id="SignalP"/>
    </source>
</evidence>
<evidence type="ECO:0000256" key="1">
    <source>
        <dbReference type="SAM" id="MobiDB-lite"/>
    </source>
</evidence>